<evidence type="ECO:0000313" key="2">
    <source>
        <dbReference type="EMBL" id="OKH23139.1"/>
    </source>
</evidence>
<name>A0A1U7HHV5_9CHRO</name>
<keyword evidence="1" id="KW-1133">Transmembrane helix</keyword>
<reference evidence="2 3" key="1">
    <citation type="submission" date="2016-11" db="EMBL/GenBank/DDBJ databases">
        <title>Draft Genome Sequences of Nine Cyanobacterial Strains from Diverse Habitats.</title>
        <authorList>
            <person name="Zhu T."/>
            <person name="Hou S."/>
            <person name="Lu X."/>
            <person name="Hess W.R."/>
        </authorList>
    </citation>
    <scope>NUCLEOTIDE SEQUENCE [LARGE SCALE GENOMIC DNA]</scope>
    <source>
        <strain evidence="2 3">5.2 s.c.1</strain>
    </source>
</reference>
<dbReference type="EMBL" id="MRCC01000017">
    <property type="protein sequence ID" value="OKH23139.1"/>
    <property type="molecule type" value="Genomic_DNA"/>
</dbReference>
<proteinExistence type="predicted"/>
<feature type="transmembrane region" description="Helical" evidence="1">
    <location>
        <begin position="64"/>
        <end position="84"/>
    </location>
</feature>
<protein>
    <submittedName>
        <fullName evidence="2">Uncharacterized protein</fullName>
    </submittedName>
</protein>
<dbReference type="Proteomes" id="UP000185984">
    <property type="component" value="Unassembled WGS sequence"/>
</dbReference>
<keyword evidence="1" id="KW-0472">Membrane</keyword>
<dbReference type="Pfam" id="PF03350">
    <property type="entry name" value="UPF0114"/>
    <property type="match status" value="1"/>
</dbReference>
<feature type="transmembrane region" description="Helical" evidence="1">
    <location>
        <begin position="41"/>
        <end position="57"/>
    </location>
</feature>
<evidence type="ECO:0000256" key="1">
    <source>
        <dbReference type="SAM" id="Phobius"/>
    </source>
</evidence>
<comment type="caution">
    <text evidence="2">The sequence shown here is derived from an EMBL/GenBank/DDBJ whole genome shotgun (WGS) entry which is preliminary data.</text>
</comment>
<dbReference type="RefSeq" id="WP_073551005.1">
    <property type="nucleotide sequence ID" value="NZ_CAWMVK010000009.1"/>
</dbReference>
<keyword evidence="1" id="KW-0812">Transmembrane</keyword>
<sequence length="91" mass="9740">MLLATVILVICLGLDELFISQLNLPSWLLIGNLGDLQDNLIGTVVAVIFILFLGAVVNNIPNLLPFGASVALVIVALAIFTNWVPNLKKNS</sequence>
<evidence type="ECO:0000313" key="3">
    <source>
        <dbReference type="Proteomes" id="UP000185984"/>
    </source>
</evidence>
<dbReference type="AlphaFoldDB" id="A0A1U7HHV5"/>
<organism evidence="2 3">
    <name type="scientific">Chroogloeocystis siderophila 5.2 s.c.1</name>
    <dbReference type="NCBI Taxonomy" id="247279"/>
    <lineage>
        <taxon>Bacteria</taxon>
        <taxon>Bacillati</taxon>
        <taxon>Cyanobacteriota</taxon>
        <taxon>Cyanophyceae</taxon>
        <taxon>Oscillatoriophycideae</taxon>
        <taxon>Chroococcales</taxon>
        <taxon>Chroococcaceae</taxon>
        <taxon>Chroogloeocystis</taxon>
    </lineage>
</organism>
<dbReference type="InterPro" id="IPR005134">
    <property type="entry name" value="UPF0114"/>
</dbReference>
<gene>
    <name evidence="2" type="ORF">NIES1031_18770</name>
</gene>
<accession>A0A1U7HHV5</accession>
<keyword evidence="3" id="KW-1185">Reference proteome</keyword>